<gene>
    <name evidence="1" type="ORF">CV103_01235</name>
</gene>
<sequence length="107" mass="11410">MQHLGDLVVNGRRETRGQVTGTTYVRSGGRLIAHGQLAGGLIIEPGGSAIIHGQVSRNIRNEGHLEIYGQVVGRIVGNPPINQLGPDQLVGNDLPVPFKGETISWRA</sequence>
<proteinExistence type="predicted"/>
<evidence type="ECO:0000313" key="1">
    <source>
        <dbReference type="EMBL" id="PTD27718.1"/>
    </source>
</evidence>
<dbReference type="RefSeq" id="WP_107393706.1">
    <property type="nucleotide sequence ID" value="NZ_PHHF01000004.1"/>
</dbReference>
<comment type="caution">
    <text evidence="1">The sequence shown here is derived from an EMBL/GenBank/DDBJ whole genome shotgun (WGS) entry which is preliminary data.</text>
</comment>
<keyword evidence="2" id="KW-1185">Reference proteome</keyword>
<organism evidence="1 2">
    <name type="scientific">Edaphosphingomonas fennica</name>
    <dbReference type="NCBI Taxonomy" id="114404"/>
    <lineage>
        <taxon>Bacteria</taxon>
        <taxon>Pseudomonadati</taxon>
        <taxon>Pseudomonadota</taxon>
        <taxon>Alphaproteobacteria</taxon>
        <taxon>Sphingomonadales</taxon>
        <taxon>Rhizorhabdaceae</taxon>
        <taxon>Edaphosphingomonas</taxon>
    </lineage>
</organism>
<dbReference type="EMBL" id="PHHF01000004">
    <property type="protein sequence ID" value="PTD27718.1"/>
    <property type="molecule type" value="Genomic_DNA"/>
</dbReference>
<evidence type="ECO:0000313" key="2">
    <source>
        <dbReference type="Proteomes" id="UP000241206"/>
    </source>
</evidence>
<dbReference type="Proteomes" id="UP000241206">
    <property type="component" value="Unassembled WGS sequence"/>
</dbReference>
<reference evidence="1 2" key="1">
    <citation type="submission" date="2017-11" db="EMBL/GenBank/DDBJ databases">
        <title>Sphingomonas oleivorans sp. nov., isolated from oil-contaminated soil.</title>
        <authorList>
            <person name="Wang L."/>
            <person name="Chen L."/>
        </authorList>
    </citation>
    <scope>NUCLEOTIDE SEQUENCE [LARGE SCALE GENOMIC DNA]</scope>
    <source>
        <strain evidence="1 2">K101</strain>
    </source>
</reference>
<name>A0A2T4I850_9SPHN</name>
<protein>
    <recommendedName>
        <fullName evidence="3">Polymer-forming cytoskeletal protein</fullName>
    </recommendedName>
</protein>
<evidence type="ECO:0008006" key="3">
    <source>
        <dbReference type="Google" id="ProtNLM"/>
    </source>
</evidence>
<dbReference type="AlphaFoldDB" id="A0A2T4I850"/>
<accession>A0A2T4I850</accession>